<comment type="caution">
    <text evidence="1">The sequence shown here is derived from an EMBL/GenBank/DDBJ whole genome shotgun (WGS) entry which is preliminary data.</text>
</comment>
<reference evidence="1" key="1">
    <citation type="journal article" date="2015" name="Nature">
        <title>Complex archaea that bridge the gap between prokaryotes and eukaryotes.</title>
        <authorList>
            <person name="Spang A."/>
            <person name="Saw J.H."/>
            <person name="Jorgensen S.L."/>
            <person name="Zaremba-Niedzwiedzka K."/>
            <person name="Martijn J."/>
            <person name="Lind A.E."/>
            <person name="van Eijk R."/>
            <person name="Schleper C."/>
            <person name="Guy L."/>
            <person name="Ettema T.J."/>
        </authorList>
    </citation>
    <scope>NUCLEOTIDE SEQUENCE</scope>
</reference>
<protein>
    <recommendedName>
        <fullName evidence="2">DNA alkylation repair enzyme</fullName>
    </recommendedName>
</protein>
<dbReference type="Pfam" id="PF08713">
    <property type="entry name" value="DNA_alkylation"/>
    <property type="match status" value="1"/>
</dbReference>
<dbReference type="PANTHER" id="PTHR34070">
    <property type="entry name" value="ARMADILLO-TYPE FOLD"/>
    <property type="match status" value="1"/>
</dbReference>
<dbReference type="SUPFAM" id="SSF48371">
    <property type="entry name" value="ARM repeat"/>
    <property type="match status" value="1"/>
</dbReference>
<dbReference type="CDD" id="cd06561">
    <property type="entry name" value="AlkD_like"/>
    <property type="match status" value="1"/>
</dbReference>
<gene>
    <name evidence="1" type="ORF">LCGC14_0891970</name>
</gene>
<dbReference type="InterPro" id="IPR016024">
    <property type="entry name" value="ARM-type_fold"/>
</dbReference>
<dbReference type="Gene3D" id="1.25.10.90">
    <property type="match status" value="1"/>
</dbReference>
<name>A0A0F9NYY9_9ZZZZ</name>
<dbReference type="PANTHER" id="PTHR34070:SF1">
    <property type="entry name" value="DNA ALKYLATION REPAIR PROTEIN"/>
    <property type="match status" value="1"/>
</dbReference>
<proteinExistence type="predicted"/>
<sequence>MNTSRYLEALNALSDESLVPKMQAYHKMDRPYLGVSNPQINDLTKVWRDELDLSDRLTLAEALWQTDIFEARLAAAKLLTQARMRPDDAPAWELLQSWVPDFDSWAIADHACVAIQKRLVADPTRLDAVELWTQSDHLWTRRAALVATLPWAKQNHPKPDESEARERILGWASGYLPVKNGIMQKAIGWWVRDLSRHDPKRAADFIAENGTLMKSYAIKEASRYLPAVEQDVAE</sequence>
<organism evidence="1">
    <name type="scientific">marine sediment metagenome</name>
    <dbReference type="NCBI Taxonomy" id="412755"/>
    <lineage>
        <taxon>unclassified sequences</taxon>
        <taxon>metagenomes</taxon>
        <taxon>ecological metagenomes</taxon>
    </lineage>
</organism>
<dbReference type="AlphaFoldDB" id="A0A0F9NYY9"/>
<dbReference type="InterPro" id="IPR014825">
    <property type="entry name" value="DNA_alkylation"/>
</dbReference>
<evidence type="ECO:0000313" key="1">
    <source>
        <dbReference type="EMBL" id="KKN24730.1"/>
    </source>
</evidence>
<accession>A0A0F9NYY9</accession>
<dbReference type="EMBL" id="LAZR01002861">
    <property type="protein sequence ID" value="KKN24730.1"/>
    <property type="molecule type" value="Genomic_DNA"/>
</dbReference>
<evidence type="ECO:0008006" key="2">
    <source>
        <dbReference type="Google" id="ProtNLM"/>
    </source>
</evidence>